<dbReference type="EMBL" id="CAMKVN010000046">
    <property type="protein sequence ID" value="CAI2162665.1"/>
    <property type="molecule type" value="Genomic_DNA"/>
</dbReference>
<dbReference type="OrthoDB" id="2446464at2759"/>
<keyword evidence="1" id="KW-0472">Membrane</keyword>
<proteinExistence type="predicted"/>
<reference evidence="3" key="1">
    <citation type="submission" date="2022-08" db="EMBL/GenBank/DDBJ databases">
        <authorList>
            <person name="Kallberg Y."/>
            <person name="Tangrot J."/>
            <person name="Rosling A."/>
        </authorList>
    </citation>
    <scope>NUCLEOTIDE SEQUENCE</scope>
    <source>
        <strain evidence="3">Wild A</strain>
    </source>
</reference>
<dbReference type="AlphaFoldDB" id="A0A9W4SCX6"/>
<feature type="domain" description="ATPase AAA-type core" evidence="2">
    <location>
        <begin position="186"/>
        <end position="293"/>
    </location>
</feature>
<dbReference type="Pfam" id="PF00004">
    <property type="entry name" value="AAA"/>
    <property type="match status" value="1"/>
</dbReference>
<dbReference type="InterPro" id="IPR027417">
    <property type="entry name" value="P-loop_NTPase"/>
</dbReference>
<dbReference type="GO" id="GO:0016887">
    <property type="term" value="F:ATP hydrolysis activity"/>
    <property type="evidence" value="ECO:0007669"/>
    <property type="project" value="InterPro"/>
</dbReference>
<feature type="transmembrane region" description="Helical" evidence="1">
    <location>
        <begin position="28"/>
        <end position="46"/>
    </location>
</feature>
<evidence type="ECO:0000313" key="4">
    <source>
        <dbReference type="Proteomes" id="UP001153678"/>
    </source>
</evidence>
<gene>
    <name evidence="3" type="ORF">FWILDA_LOCUS673</name>
</gene>
<evidence type="ECO:0000313" key="3">
    <source>
        <dbReference type="EMBL" id="CAI2162665.1"/>
    </source>
</evidence>
<evidence type="ECO:0000259" key="2">
    <source>
        <dbReference type="Pfam" id="PF00004"/>
    </source>
</evidence>
<feature type="transmembrane region" description="Helical" evidence="1">
    <location>
        <begin position="89"/>
        <end position="106"/>
    </location>
</feature>
<organism evidence="3 4">
    <name type="scientific">Funneliformis geosporum</name>
    <dbReference type="NCBI Taxonomy" id="1117311"/>
    <lineage>
        <taxon>Eukaryota</taxon>
        <taxon>Fungi</taxon>
        <taxon>Fungi incertae sedis</taxon>
        <taxon>Mucoromycota</taxon>
        <taxon>Glomeromycotina</taxon>
        <taxon>Glomeromycetes</taxon>
        <taxon>Glomerales</taxon>
        <taxon>Glomeraceae</taxon>
        <taxon>Funneliformis</taxon>
    </lineage>
</organism>
<sequence>MTNPEQIKQKLGETTQQLENYLEPWQRGALILALLYALFIAIYLLTKKETPEPRELTDSERKKIENLAEERILKRADPESEKDKQQQQILLILLIIGIGYYFFVYLNNKREVAKAEINKLFRTNPTITVTDLDANKSVKEEAKPKKARKEAIKGMEEFAENKEKVKANPIRGELDIKNNELDNNALFYGAPRTGKSVMAEKLAYEADKYPLVVIQGSTLTPKKTDADIGATLLLKFIFTISDITHKLVDDFGFEREADGEVRYILFIDEADQICTTQSLPPKDASSQLTFLKECMGSDDKEEESKNL</sequence>
<evidence type="ECO:0000256" key="1">
    <source>
        <dbReference type="SAM" id="Phobius"/>
    </source>
</evidence>
<keyword evidence="4" id="KW-1185">Reference proteome</keyword>
<dbReference type="GO" id="GO:0005524">
    <property type="term" value="F:ATP binding"/>
    <property type="evidence" value="ECO:0007669"/>
    <property type="project" value="InterPro"/>
</dbReference>
<dbReference type="Proteomes" id="UP001153678">
    <property type="component" value="Unassembled WGS sequence"/>
</dbReference>
<name>A0A9W4SCX6_9GLOM</name>
<dbReference type="SUPFAM" id="SSF52540">
    <property type="entry name" value="P-loop containing nucleoside triphosphate hydrolases"/>
    <property type="match status" value="1"/>
</dbReference>
<dbReference type="Gene3D" id="3.40.50.300">
    <property type="entry name" value="P-loop containing nucleotide triphosphate hydrolases"/>
    <property type="match status" value="1"/>
</dbReference>
<keyword evidence="1" id="KW-0812">Transmembrane</keyword>
<protein>
    <submittedName>
        <fullName evidence="3">6812_t:CDS:1</fullName>
    </submittedName>
</protein>
<comment type="caution">
    <text evidence="3">The sequence shown here is derived from an EMBL/GenBank/DDBJ whole genome shotgun (WGS) entry which is preliminary data.</text>
</comment>
<accession>A0A9W4SCX6</accession>
<keyword evidence="1" id="KW-1133">Transmembrane helix</keyword>
<dbReference type="InterPro" id="IPR003959">
    <property type="entry name" value="ATPase_AAA_core"/>
</dbReference>